<keyword evidence="3" id="KW-0808">Transferase</keyword>
<protein>
    <submittedName>
        <fullName evidence="6">Galactosyldiacylglycerol synthase</fullName>
    </submittedName>
</protein>
<feature type="domain" description="Glycosyl transferase family 1" evidence="4">
    <location>
        <begin position="220"/>
        <end position="347"/>
    </location>
</feature>
<proteinExistence type="inferred from homology"/>
<dbReference type="EMBL" id="CP129113">
    <property type="protein sequence ID" value="WLV25402.1"/>
    <property type="molecule type" value="Genomic_DNA"/>
</dbReference>
<evidence type="ECO:0000256" key="2">
    <source>
        <dbReference type="ARBA" id="ARBA00022676"/>
    </source>
</evidence>
<evidence type="ECO:0000256" key="1">
    <source>
        <dbReference type="ARBA" id="ARBA00006962"/>
    </source>
</evidence>
<evidence type="ECO:0000313" key="7">
    <source>
        <dbReference type="Proteomes" id="UP001180087"/>
    </source>
</evidence>
<keyword evidence="2" id="KW-0328">Glycosyltransferase</keyword>
<evidence type="ECO:0000256" key="3">
    <source>
        <dbReference type="ARBA" id="ARBA00022679"/>
    </source>
</evidence>
<evidence type="ECO:0000259" key="4">
    <source>
        <dbReference type="Pfam" id="PF00534"/>
    </source>
</evidence>
<dbReference type="Pfam" id="PF00534">
    <property type="entry name" value="Glycos_transf_1"/>
    <property type="match status" value="1"/>
</dbReference>
<keyword evidence="7" id="KW-1185">Reference proteome</keyword>
<reference evidence="6" key="1">
    <citation type="submission" date="2023-06" db="EMBL/GenBank/DDBJ databases">
        <title>A Treasure from Seagulls: Isolation and Description of Aciduricobacillus qingdaonensis gen. nov., sp. nov., a Rare Obligately Uric Acid-utilizing Member in the Family Bacillaceae.</title>
        <authorList>
            <person name="Liu W."/>
            <person name="Wang B."/>
        </authorList>
    </citation>
    <scope>NUCLEOTIDE SEQUENCE</scope>
    <source>
        <strain evidence="6">44XB</strain>
    </source>
</reference>
<name>A0ABY9L0H6_9BACI</name>
<comment type="similarity">
    <text evidence="1">Belongs to the glycosyltransferase 28 family.</text>
</comment>
<dbReference type="Gene3D" id="3.40.50.2000">
    <property type="entry name" value="Glycogen Phosphorylase B"/>
    <property type="match status" value="1"/>
</dbReference>
<dbReference type="InterPro" id="IPR050519">
    <property type="entry name" value="Glycosyltransf_28_UgtP"/>
</dbReference>
<evidence type="ECO:0000313" key="6">
    <source>
        <dbReference type="EMBL" id="WLV25402.1"/>
    </source>
</evidence>
<accession>A0ABY9L0H6</accession>
<dbReference type="InterPro" id="IPR009695">
    <property type="entry name" value="Diacylglyc_glucosyltr_N"/>
</dbReference>
<dbReference type="PANTHER" id="PTHR43025:SF3">
    <property type="entry name" value="MONOGALACTOSYLDIACYLGLYCEROL SYNTHASE 1, CHLOROPLASTIC"/>
    <property type="match status" value="1"/>
</dbReference>
<feature type="domain" description="Diacylglycerol glucosyltransferase N-terminal" evidence="5">
    <location>
        <begin position="16"/>
        <end position="182"/>
    </location>
</feature>
<sequence length="393" mass="45522">MKKILFFPHLRMQSGHHQAAEALMDLLSERLPDAEMKKIDLITETNTLLEKMISEGYMKWIHHAPASYDFVYKHLFYDSISNEHQFKWYQPLFMRKMRQILKREQPDLVVCTHSFPSSIISKLKMRGECDVPVVNAYTDLFINCVWGRDGIDAHLLPTDQSKKNLERNHPKPRGMAVTGIPVHPEIKRTDCRDITAFKDSEHPIVLVAGGNSGIGRIDNLFEQLKQSQQFHFKVLCGHNKRLHAEIEAWNLEHIEALPYISSRSEMNDLYDCADAMITKPGGVTVSEGLRKCLPMFIHSALPGQEEINMDYLVPHGLVFELQPREEIESQLRHVLMDETRMHRFQQAVSRYRDAIDLKSDDEVFRFIIRLLEPETEKVMEVGSKAGFLFPVQE</sequence>
<organism evidence="6 7">
    <name type="scientific">Aciduricibacillus chroicocephali</name>
    <dbReference type="NCBI Taxonomy" id="3054939"/>
    <lineage>
        <taxon>Bacteria</taxon>
        <taxon>Bacillati</taxon>
        <taxon>Bacillota</taxon>
        <taxon>Bacilli</taxon>
        <taxon>Bacillales</taxon>
        <taxon>Bacillaceae</taxon>
        <taxon>Aciduricibacillus</taxon>
    </lineage>
</organism>
<gene>
    <name evidence="6" type="ORF">QR721_04005</name>
</gene>
<dbReference type="Pfam" id="PF06925">
    <property type="entry name" value="MGDG_synth"/>
    <property type="match status" value="1"/>
</dbReference>
<dbReference type="RefSeq" id="WP_348029190.1">
    <property type="nucleotide sequence ID" value="NZ_CP129113.1"/>
</dbReference>
<dbReference type="InterPro" id="IPR001296">
    <property type="entry name" value="Glyco_trans_1"/>
</dbReference>
<dbReference type="Proteomes" id="UP001180087">
    <property type="component" value="Chromosome"/>
</dbReference>
<dbReference type="SUPFAM" id="SSF53756">
    <property type="entry name" value="UDP-Glycosyltransferase/glycogen phosphorylase"/>
    <property type="match status" value="1"/>
</dbReference>
<dbReference type="PANTHER" id="PTHR43025">
    <property type="entry name" value="MONOGALACTOSYLDIACYLGLYCEROL SYNTHASE"/>
    <property type="match status" value="1"/>
</dbReference>
<evidence type="ECO:0000259" key="5">
    <source>
        <dbReference type="Pfam" id="PF06925"/>
    </source>
</evidence>